<feature type="compositionally biased region" description="Polar residues" evidence="1">
    <location>
        <begin position="27"/>
        <end position="36"/>
    </location>
</feature>
<organism evidence="3 4">
    <name type="scientific">Nitrosotalea devaniterrae</name>
    <dbReference type="NCBI Taxonomy" id="1078905"/>
    <lineage>
        <taxon>Archaea</taxon>
        <taxon>Nitrososphaerota</taxon>
        <taxon>Nitrososphaeria</taxon>
        <taxon>Nitrosotaleales</taxon>
        <taxon>Nitrosotaleaceae</taxon>
        <taxon>Nitrosotalea</taxon>
    </lineage>
</organism>
<feature type="region of interest" description="Disordered" evidence="1">
    <location>
        <begin position="27"/>
        <end position="100"/>
    </location>
</feature>
<dbReference type="KEGG" id="ndv:NDEV_1237"/>
<keyword evidence="4" id="KW-1185">Reference proteome</keyword>
<accession>A0A128A3W2</accession>
<dbReference type="Proteomes" id="UP000196239">
    <property type="component" value="Chromosome 1"/>
</dbReference>
<feature type="compositionally biased region" description="Low complexity" evidence="1">
    <location>
        <begin position="37"/>
        <end position="100"/>
    </location>
</feature>
<evidence type="ECO:0000313" key="3">
    <source>
        <dbReference type="EMBL" id="CUR52002.1"/>
    </source>
</evidence>
<protein>
    <recommendedName>
        <fullName evidence="2">Ig-like domain-containing protein</fullName>
    </recommendedName>
</protein>
<evidence type="ECO:0000259" key="2">
    <source>
        <dbReference type="PROSITE" id="PS50835"/>
    </source>
</evidence>
<feature type="domain" description="Ig-like" evidence="2">
    <location>
        <begin position="212"/>
        <end position="326"/>
    </location>
</feature>
<dbReference type="InterPro" id="IPR013783">
    <property type="entry name" value="Ig-like_fold"/>
</dbReference>
<evidence type="ECO:0000313" key="4">
    <source>
        <dbReference type="Proteomes" id="UP000196239"/>
    </source>
</evidence>
<evidence type="ECO:0000256" key="1">
    <source>
        <dbReference type="SAM" id="MobiDB-lite"/>
    </source>
</evidence>
<sequence length="1137" mass="117412">MDLKALLIISLVAMLVFPQYAFSTDSGNSTSTVPAVTNSTVSQGSSGSVSSSNSSNTSSSNTASSSNVSTSGTNSSTTSTLQSNTNTNSSKTSTPTPINNTVTVVTIDPTSSVITPNLATVQPGSSISFSVKITDTSSLPSIPTGTISWGDGSMGGAFSSTMCALLSGSCIVSYTPPINFVKDITITANYAGDGTHSASSSISTIKVTTLHPVTETMTSSSETISPGTQVQLTATIADSSSSPVTPSGIVSWNDNNMGGTFRQASCVLSSAACAVSYTSPTNYSGSITITANYAGDLIHNANSGQFTLAISHLASTTTTVAPNTVTINQGTGTQFTASVTDTSSLPTIPDGMVSWSDGGAGGTFSLSFCNLSSASCSVSYTPSNNPPNSLTITAEYEGNSAHSGSTGTSVVTVHFQHQTVTSVTPNPVTLVQGTSVQLTATISDVSSLSATVAGNVSWSDGNAGGSFAQAYCVLSSSMCSISYTPPADSTNPVTITATYSGDDSHAGSSNVVQSKILVLPTFISLKSDQSYYAYGDVVTLSVNLPGQSMQSIAVGVSNPSGDNIVSRTITTDENGTGTLQFKIPDTYQTGVYRDVVNTIVYGKNYTNSTEFNVIKSHGVTIDSVQITNQQGNPVSILPQGQNGFVKVSISSGEKMPALLTLNLFDANQSSLGTTSVKSIVNPGTSTMTLSFFIPSNVQVGLANVFTDVYSDWPNNGGTPLTAESCLAADLQDVSTLPASYVPASPHSCTNSPSGLGVGSTVSTAMTNNQAQITLGVAIQNDSMVFMSPTQAHLLALAYDNGTTSNNNSVGIVNVDLNSLDKTSAAANATSVGPTQFTTLAGPDLQNNPMAMKILQEIEISKKQVANIIGNETAAKLDQQLILQQRQAAASQLKQDLTTLAEASASTSSNAAYASFLTTVDDNRTHPIFQDEFNFMKQRVTTANTAMQSVLSNGGSLGQALATFNKYATINHVQMVSLNNELNVQYGLADSRIQSCFDSTGQLTVVNGVNTCVQNIENNSTGPSGISIVSVQATDQQGNPVSLIQRGQMGYVKVVIESNVNSQSLITVNLFDSNISSLGTASAQYALSPGQSEVVLPYYVPSQSGTGLASVYANVFTGWPNNGGTSQSNELSYFVGLS</sequence>
<dbReference type="EMBL" id="LN890280">
    <property type="protein sequence ID" value="CUR52002.1"/>
    <property type="molecule type" value="Genomic_DNA"/>
</dbReference>
<proteinExistence type="predicted"/>
<reference evidence="4" key="1">
    <citation type="submission" date="2015-10" db="EMBL/GenBank/DDBJ databases">
        <authorList>
            <person name="Lehtovirta-Morley L.E."/>
            <person name="Vieille C."/>
        </authorList>
    </citation>
    <scope>NUCLEOTIDE SEQUENCE [LARGE SCALE GENOMIC DNA]</scope>
</reference>
<dbReference type="InterPro" id="IPR007110">
    <property type="entry name" value="Ig-like_dom"/>
</dbReference>
<dbReference type="PROSITE" id="PS50835">
    <property type="entry name" value="IG_LIKE"/>
    <property type="match status" value="1"/>
</dbReference>
<name>A0A128A3W2_9ARCH</name>
<gene>
    <name evidence="3" type="ORF">NDEV_1237</name>
</gene>
<dbReference type="AlphaFoldDB" id="A0A128A3W2"/>
<dbReference type="Gene3D" id="2.60.40.10">
    <property type="entry name" value="Immunoglobulins"/>
    <property type="match status" value="4"/>
</dbReference>